<protein>
    <submittedName>
        <fullName evidence="1">Uncharacterized protein</fullName>
    </submittedName>
</protein>
<accession>A0ABX7VMX6</accession>
<dbReference type="EMBL" id="CP046956">
    <property type="protein sequence ID" value="QTM98174.1"/>
    <property type="molecule type" value="Genomic_DNA"/>
</dbReference>
<reference evidence="1 2" key="1">
    <citation type="submission" date="2019-12" db="EMBL/GenBank/DDBJ databases">
        <title>The whole genome sequencing of a strain isolated from a Mars analog, Dalangtan Playa.</title>
        <authorList>
            <person name="Huang T."/>
        </authorList>
    </citation>
    <scope>NUCLEOTIDE SEQUENCE [LARGE SCALE GENOMIC DNA]</scope>
    <source>
        <strain evidence="1 2">DP4-553-S</strain>
    </source>
</reference>
<gene>
    <name evidence="1" type="ORF">ERJ70_01915</name>
</gene>
<organism evidence="1 2">
    <name type="scientific">Sediminibacillus dalangtanensis</name>
    <dbReference type="NCBI Taxonomy" id="2729421"/>
    <lineage>
        <taxon>Bacteria</taxon>
        <taxon>Bacillati</taxon>
        <taxon>Bacillota</taxon>
        <taxon>Bacilli</taxon>
        <taxon>Bacillales</taxon>
        <taxon>Bacillaceae</taxon>
        <taxon>Sediminibacillus</taxon>
    </lineage>
</organism>
<sequence>MHLQESDFNEKSAPLGHSLVTTERAPKIDIKGKNIINIKSCFYLKDVKLIPITDQSNHFYLNEFILFSDHILGVTLIEEE</sequence>
<proteinExistence type="predicted"/>
<keyword evidence="2" id="KW-1185">Reference proteome</keyword>
<evidence type="ECO:0000313" key="1">
    <source>
        <dbReference type="EMBL" id="QTM98174.1"/>
    </source>
</evidence>
<evidence type="ECO:0000313" key="2">
    <source>
        <dbReference type="Proteomes" id="UP000665043"/>
    </source>
</evidence>
<dbReference type="Proteomes" id="UP000665043">
    <property type="component" value="Chromosome"/>
</dbReference>
<dbReference type="RefSeq" id="WP_209366771.1">
    <property type="nucleotide sequence ID" value="NZ_CP046956.1"/>
</dbReference>
<name>A0ABX7VMX6_9BACI</name>